<dbReference type="InterPro" id="IPR024042">
    <property type="entry name" value="TM1646-like_dom_sf"/>
</dbReference>
<dbReference type="Proteomes" id="UP000007887">
    <property type="component" value="Chromosome"/>
</dbReference>
<dbReference type="RefSeq" id="WP_014425571.1">
    <property type="nucleotide sequence ID" value="NC_017068.1"/>
</dbReference>
<evidence type="ECO:0000313" key="2">
    <source>
        <dbReference type="Proteomes" id="UP000007887"/>
    </source>
</evidence>
<dbReference type="InterPro" id="IPR005585">
    <property type="entry name" value="DUF327"/>
</dbReference>
<evidence type="ECO:0008006" key="3">
    <source>
        <dbReference type="Google" id="ProtNLM"/>
    </source>
</evidence>
<sequence>MNMPLKVDSRTTQETTFKRVLERDDRVEGGDTEFSRELLEQEDGLSMEQMDKLLKQIDEQGARLSKTPTYDELKSYRTLIKNFVGEAVNRMYELHSQAGWDRMGRQKVYTTVRRIDKKLEEMAEKIRLGQADQLSIVASHDAIRGMLVDLYM</sequence>
<reference evidence="1 2" key="1">
    <citation type="submission" date="2011-10" db="EMBL/GenBank/DDBJ databases">
        <title>Whole genome sequence of Selenomonas ruminantium subsp. lactilytica TAM6421.</title>
        <authorList>
            <person name="Oguchi A."/>
            <person name="Ankai A."/>
            <person name="Kaneko J."/>
            <person name="Yamada-Narita S."/>
            <person name="Fukui S."/>
            <person name="Takahashi M."/>
            <person name="Onodera T."/>
            <person name="Kojima S."/>
            <person name="Fushimi T."/>
            <person name="Abe N."/>
            <person name="Kamio Y."/>
            <person name="Yamazaki S."/>
            <person name="Fujita N."/>
        </authorList>
    </citation>
    <scope>NUCLEOTIDE SEQUENCE [LARGE SCALE GENOMIC DNA]</scope>
    <source>
        <strain evidence="2">NBRC 103574 / TAM6421</strain>
    </source>
</reference>
<organism evidence="1 2">
    <name type="scientific">Selenomonas ruminantium subsp. lactilytica (strain NBRC 103574 / TAM6421)</name>
    <dbReference type="NCBI Taxonomy" id="927704"/>
    <lineage>
        <taxon>Bacteria</taxon>
        <taxon>Bacillati</taxon>
        <taxon>Bacillota</taxon>
        <taxon>Negativicutes</taxon>
        <taxon>Selenomonadales</taxon>
        <taxon>Selenomonadaceae</taxon>
        <taxon>Selenomonas</taxon>
    </lineage>
</organism>
<gene>
    <name evidence="1" type="ordered locus">SELR_24420</name>
</gene>
<name>I0GTR3_SELRL</name>
<dbReference type="eggNOG" id="COG1728">
    <property type="taxonomic scope" value="Bacteria"/>
</dbReference>
<dbReference type="SUPFAM" id="SSF158397">
    <property type="entry name" value="TM1646-like"/>
    <property type="match status" value="1"/>
</dbReference>
<dbReference type="EMBL" id="AP012292">
    <property type="protein sequence ID" value="BAL84150.1"/>
    <property type="molecule type" value="Genomic_DNA"/>
</dbReference>
<dbReference type="Gene3D" id="1.20.120.490">
    <property type="entry name" value="Hypothetical protein TM1646-like domain"/>
    <property type="match status" value="1"/>
</dbReference>
<evidence type="ECO:0000313" key="1">
    <source>
        <dbReference type="EMBL" id="BAL84150.1"/>
    </source>
</evidence>
<dbReference type="KEGG" id="sri:SELR_24420"/>
<dbReference type="HOGENOM" id="CLU_121413_1_1_9"/>
<dbReference type="PATRIC" id="fig|927704.6.peg.2526"/>
<dbReference type="AlphaFoldDB" id="I0GTR3"/>
<proteinExistence type="predicted"/>
<protein>
    <recommendedName>
        <fullName evidence="3">DUF327 domain-containing protein</fullName>
    </recommendedName>
</protein>
<accession>I0GTR3</accession>
<dbReference type="Pfam" id="PF03885">
    <property type="entry name" value="DUF327"/>
    <property type="match status" value="1"/>
</dbReference>